<comment type="function">
    <text evidence="8">Hydrolase that can remove 'Lys-48'-linked conjugated ubiquitin from proteins.</text>
</comment>
<evidence type="ECO:0000256" key="2">
    <source>
        <dbReference type="ARBA" id="ARBA00011074"/>
    </source>
</evidence>
<dbReference type="GO" id="GO:0004843">
    <property type="term" value="F:cysteine-type deubiquitinase activity"/>
    <property type="evidence" value="ECO:0007669"/>
    <property type="project" value="UniProtKB-UniRule"/>
</dbReference>
<gene>
    <name evidence="11" type="ORF">PFLUV_G00110100</name>
</gene>
<evidence type="ECO:0000256" key="8">
    <source>
        <dbReference type="RuleBase" id="RU367088"/>
    </source>
</evidence>
<dbReference type="GO" id="GO:0071108">
    <property type="term" value="P:protein K48-linked deubiquitination"/>
    <property type="evidence" value="ECO:0007669"/>
    <property type="project" value="InterPro"/>
</dbReference>
<comment type="catalytic activity">
    <reaction evidence="1 8">
        <text>Thiol-dependent hydrolysis of ester, thioester, amide, peptide and isopeptide bonds formed by the C-terminal Gly of ubiquitin (a 76-residue protein attached to proteins as an intracellular targeting signal).</text>
        <dbReference type="EC" id="3.4.19.12"/>
    </reaction>
</comment>
<dbReference type="Proteomes" id="UP000465112">
    <property type="component" value="Chromosome 9"/>
</dbReference>
<feature type="compositionally biased region" description="Basic and acidic residues" evidence="9">
    <location>
        <begin position="184"/>
        <end position="195"/>
    </location>
</feature>
<comment type="function">
    <text evidence="7">Probable hydrolase that can remove 'Lys-48'-linked conjugated ubiquitin from proteins.</text>
</comment>
<protein>
    <recommendedName>
        <fullName evidence="8">Ubiquitin carboxyl-terminal hydrolase MINDY</fullName>
        <ecNumber evidence="8">3.4.19.12</ecNumber>
    </recommendedName>
</protein>
<dbReference type="EMBL" id="VHII01000009">
    <property type="protein sequence ID" value="KAF1385659.1"/>
    <property type="molecule type" value="Genomic_DNA"/>
</dbReference>
<sequence length="737" mass="82705">MAASVEEVSLSVVREYLSRKGLRRTIACMDEEHPRTEASINNRSHLRQILNMEGLCRKNKALNSPLKTLLEIIVKHHIEGLKNDEITCSKSDPQQSARTMSWIANSSAVSPTVMNDAQTEDSTTASVISKHVNLRSDIGEVCPSQPLYASLLPETDRLSSQNQTYDTEDQKGQPLMASLQDNDSLIRREPEKKTSTTESTQRSRTNRIRRGMMAGPIASTSQESNKKRQNQRLEVSQPQLIKKEENRHAGDGLLVPGVHQKSSESGLTEITSVDCVGVQRELCIAQERVQRENSFEKVQEDILETTKVKSLPRPNVVDLDASEMVLDDIDDDDDLRELSQVSFQRTVAEQPCCAGRPLDQHTATVGDLDQCFFRNAFAFDFLFSVFVFQQELKAVLLGSSLHCFSVEWRNQGFTFLETHDLRYGIVQKKGGPCGVLASIQAFVLKKLLFENVESSNTGLQRLRPSNNTRRKCLVLAAAEILWRAGEGKQATIAINSGQNQFTPTGRYKSRGVLEKITCFTVDNIKDLQLLLEQHIDQFETGMLGCILFTISAVLSRSIDKVRDDMDVPTTTLIGAHGYCTQELVNLLLCGRAVSNVFDNDMELDSGNSNMTLLKGVKDHCDVGLLSLFEHYNICKVGAYLKTPCYPIWVVCSESHFSVLFGLQRELLTNQDKGLEFDLYYYDGLANQQEEIRLTVSVGKSALSCQHVDTDLIPPLEHCIRTRWKDAFVNWNDTEPIL</sequence>
<evidence type="ECO:0000256" key="3">
    <source>
        <dbReference type="ARBA" id="ARBA00022670"/>
    </source>
</evidence>
<keyword evidence="5 8" id="KW-0378">Hydrolase</keyword>
<evidence type="ECO:0000256" key="4">
    <source>
        <dbReference type="ARBA" id="ARBA00022786"/>
    </source>
</evidence>
<dbReference type="PANTHER" id="PTHR12473:SF8">
    <property type="entry name" value="UBIQUITIN CARBOXYL-TERMINAL HYDROLASE MINDY-4-RELATED"/>
    <property type="match status" value="1"/>
</dbReference>
<evidence type="ECO:0000313" key="12">
    <source>
        <dbReference type="Proteomes" id="UP000465112"/>
    </source>
</evidence>
<keyword evidence="4 8" id="KW-0833">Ubl conjugation pathway</keyword>
<comment type="similarity">
    <text evidence="2 8">Belongs to the MINDY deubiquitinase family. FAM188 subfamily.</text>
</comment>
<name>A0A6A5F3Y1_PERFL</name>
<dbReference type="GO" id="GO:0006508">
    <property type="term" value="P:proteolysis"/>
    <property type="evidence" value="ECO:0007669"/>
    <property type="project" value="UniProtKB-KW"/>
</dbReference>
<dbReference type="EC" id="3.4.19.12" evidence="8"/>
<comment type="caution">
    <text evidence="11">The sequence shown here is derived from an EMBL/GenBank/DDBJ whole genome shotgun (WGS) entry which is preliminary data.</text>
</comment>
<keyword evidence="3 8" id="KW-0645">Protease</keyword>
<dbReference type="OrthoDB" id="10263628at2759"/>
<dbReference type="AlphaFoldDB" id="A0A6A5F3Y1"/>
<dbReference type="SMART" id="SM01174">
    <property type="entry name" value="DUF4205"/>
    <property type="match status" value="1"/>
</dbReference>
<keyword evidence="12" id="KW-1185">Reference proteome</keyword>
<evidence type="ECO:0000313" key="11">
    <source>
        <dbReference type="EMBL" id="KAF1385659.1"/>
    </source>
</evidence>
<proteinExistence type="inferred from homology"/>
<evidence type="ECO:0000256" key="1">
    <source>
        <dbReference type="ARBA" id="ARBA00000707"/>
    </source>
</evidence>
<reference evidence="11 12" key="1">
    <citation type="submission" date="2019-06" db="EMBL/GenBank/DDBJ databases">
        <title>A chromosome-scale genome assembly of the European perch, Perca fluviatilis.</title>
        <authorList>
            <person name="Roques C."/>
            <person name="Zahm M."/>
            <person name="Cabau C."/>
            <person name="Klopp C."/>
            <person name="Bouchez O."/>
            <person name="Donnadieu C."/>
            <person name="Kuhl H."/>
            <person name="Gislard M."/>
            <person name="Guendouz S."/>
            <person name="Journot L."/>
            <person name="Haffray P."/>
            <person name="Bestin A."/>
            <person name="Morvezen R."/>
            <person name="Feron R."/>
            <person name="Wen M."/>
            <person name="Jouanno E."/>
            <person name="Herpin A."/>
            <person name="Schartl M."/>
            <person name="Postlethwait J."/>
            <person name="Schaerlinger B."/>
            <person name="Chardard D."/>
            <person name="Lecocq T."/>
            <person name="Poncet C."/>
            <person name="Jaffrelo L."/>
            <person name="Lampietro C."/>
            <person name="Guiguen Y."/>
        </authorList>
    </citation>
    <scope>NUCLEOTIDE SEQUENCE [LARGE SCALE GENOMIC DNA]</scope>
    <source>
        <tissue evidence="11">Blood</tissue>
    </source>
</reference>
<feature type="region of interest" description="Disordered" evidence="9">
    <location>
        <begin position="158"/>
        <end position="265"/>
    </location>
</feature>
<organism evidence="11 12">
    <name type="scientific">Perca fluviatilis</name>
    <name type="common">European perch</name>
    <dbReference type="NCBI Taxonomy" id="8168"/>
    <lineage>
        <taxon>Eukaryota</taxon>
        <taxon>Metazoa</taxon>
        <taxon>Chordata</taxon>
        <taxon>Craniata</taxon>
        <taxon>Vertebrata</taxon>
        <taxon>Euteleostomi</taxon>
        <taxon>Actinopterygii</taxon>
        <taxon>Neopterygii</taxon>
        <taxon>Teleostei</taxon>
        <taxon>Neoteleostei</taxon>
        <taxon>Acanthomorphata</taxon>
        <taxon>Eupercaria</taxon>
        <taxon>Perciformes</taxon>
        <taxon>Percoidei</taxon>
        <taxon>Percidae</taxon>
        <taxon>Percinae</taxon>
        <taxon>Perca</taxon>
    </lineage>
</organism>
<dbReference type="PANTHER" id="PTHR12473">
    <property type="entry name" value="UBIQUITIN CARBOXYL-TERMINAL HYDROLASE MINDY-4-RELATED"/>
    <property type="match status" value="1"/>
</dbReference>
<evidence type="ECO:0000256" key="9">
    <source>
        <dbReference type="SAM" id="MobiDB-lite"/>
    </source>
</evidence>
<dbReference type="GO" id="GO:1990380">
    <property type="term" value="F:K48-linked deubiquitinase activity"/>
    <property type="evidence" value="ECO:0007669"/>
    <property type="project" value="UniProtKB-UniRule"/>
</dbReference>
<feature type="domain" description="Deubiquitinating enzyme MINDY-3/4 conserved" evidence="10">
    <location>
        <begin position="393"/>
        <end position="732"/>
    </location>
</feature>
<keyword evidence="6 8" id="KW-0788">Thiol protease</keyword>
<dbReference type="Pfam" id="PF13898">
    <property type="entry name" value="MINDY-3_4_CD"/>
    <property type="match status" value="1"/>
</dbReference>
<evidence type="ECO:0000259" key="10">
    <source>
        <dbReference type="SMART" id="SM01174"/>
    </source>
</evidence>
<dbReference type="Pfam" id="PF26038">
    <property type="entry name" value="Dimer_MINDY4_N"/>
    <property type="match status" value="1"/>
</dbReference>
<accession>A0A6A5F3Y1</accession>
<evidence type="ECO:0000256" key="5">
    <source>
        <dbReference type="ARBA" id="ARBA00022801"/>
    </source>
</evidence>
<evidence type="ECO:0000256" key="6">
    <source>
        <dbReference type="ARBA" id="ARBA00022807"/>
    </source>
</evidence>
<evidence type="ECO:0000256" key="7">
    <source>
        <dbReference type="ARBA" id="ARBA00037630"/>
    </source>
</evidence>
<feature type="compositionally biased region" description="Basic and acidic residues" evidence="9">
    <location>
        <begin position="241"/>
        <end position="250"/>
    </location>
</feature>
<dbReference type="InterPro" id="IPR059022">
    <property type="entry name" value="MINDY4_N"/>
</dbReference>
<dbReference type="InterPro" id="IPR025257">
    <property type="entry name" value="MINDY-3/4_CD"/>
</dbReference>
<dbReference type="InterPro" id="IPR039785">
    <property type="entry name" value="MINY3/4"/>
</dbReference>